<dbReference type="OrthoDB" id="2735536at2759"/>
<protein>
    <recommendedName>
        <fullName evidence="3">NAD-dependent epimerase/dehydratase domain-containing protein</fullName>
    </recommendedName>
</protein>
<evidence type="ECO:0008006" key="3">
    <source>
        <dbReference type="Google" id="ProtNLM"/>
    </source>
</evidence>
<dbReference type="EMBL" id="KK914782">
    <property type="protein sequence ID" value="KDP28578.1"/>
    <property type="molecule type" value="Genomic_DNA"/>
</dbReference>
<gene>
    <name evidence="1" type="ORF">JCGZ_14349</name>
</gene>
<reference evidence="1 2" key="1">
    <citation type="journal article" date="2014" name="PLoS ONE">
        <title>Global Analysis of Gene Expression Profiles in Physic Nut (Jatropha curcas L.) Seedlings Exposed to Salt Stress.</title>
        <authorList>
            <person name="Zhang L."/>
            <person name="Zhang C."/>
            <person name="Wu P."/>
            <person name="Chen Y."/>
            <person name="Li M."/>
            <person name="Jiang H."/>
            <person name="Wu G."/>
        </authorList>
    </citation>
    <scope>NUCLEOTIDE SEQUENCE [LARGE SCALE GENOMIC DNA]</scope>
    <source>
        <strain evidence="2">cv. GZQX0401</strain>
        <tissue evidence="1">Young leaves</tissue>
    </source>
</reference>
<dbReference type="InterPro" id="IPR036291">
    <property type="entry name" value="NAD(P)-bd_dom_sf"/>
</dbReference>
<keyword evidence="2" id="KW-1185">Reference proteome</keyword>
<dbReference type="AlphaFoldDB" id="A0A067K0H6"/>
<dbReference type="SUPFAM" id="SSF51735">
    <property type="entry name" value="NAD(P)-binding Rossmann-fold domains"/>
    <property type="match status" value="1"/>
</dbReference>
<proteinExistence type="predicted"/>
<evidence type="ECO:0000313" key="1">
    <source>
        <dbReference type="EMBL" id="KDP28578.1"/>
    </source>
</evidence>
<name>A0A067K0H6_JATCU</name>
<dbReference type="Gene3D" id="3.40.50.720">
    <property type="entry name" value="NAD(P)-binding Rossmann-like Domain"/>
    <property type="match status" value="1"/>
</dbReference>
<accession>A0A067K0H6</accession>
<sequence>MSQSMGILISQVTEDKIWYPTPRQLEDIIGKLPIVHIEDVREAHIFCIEKPSVSGRFLCAKALLSSAEIANYWQKKYPHIAINGEFVENLDREIVLSSTKLKELGFEYKHGVEKILDDTLKCAQELGQPQF</sequence>
<dbReference type="Proteomes" id="UP000027138">
    <property type="component" value="Unassembled WGS sequence"/>
</dbReference>
<evidence type="ECO:0000313" key="2">
    <source>
        <dbReference type="Proteomes" id="UP000027138"/>
    </source>
</evidence>
<dbReference type="STRING" id="180498.A0A067K0H6"/>
<organism evidence="1 2">
    <name type="scientific">Jatropha curcas</name>
    <name type="common">Barbados nut</name>
    <dbReference type="NCBI Taxonomy" id="180498"/>
    <lineage>
        <taxon>Eukaryota</taxon>
        <taxon>Viridiplantae</taxon>
        <taxon>Streptophyta</taxon>
        <taxon>Embryophyta</taxon>
        <taxon>Tracheophyta</taxon>
        <taxon>Spermatophyta</taxon>
        <taxon>Magnoliopsida</taxon>
        <taxon>eudicotyledons</taxon>
        <taxon>Gunneridae</taxon>
        <taxon>Pentapetalae</taxon>
        <taxon>rosids</taxon>
        <taxon>fabids</taxon>
        <taxon>Malpighiales</taxon>
        <taxon>Euphorbiaceae</taxon>
        <taxon>Crotonoideae</taxon>
        <taxon>Jatropheae</taxon>
        <taxon>Jatropha</taxon>
    </lineage>
</organism>